<proteinExistence type="predicted"/>
<name>A0AB38A7C5_9ACTN</name>
<dbReference type="Proteomes" id="UP000183687">
    <property type="component" value="Unassembled WGS sequence"/>
</dbReference>
<organism evidence="3 4">
    <name type="scientific">Atopobium minutum</name>
    <dbReference type="NCBI Taxonomy" id="1381"/>
    <lineage>
        <taxon>Bacteria</taxon>
        <taxon>Bacillati</taxon>
        <taxon>Actinomycetota</taxon>
        <taxon>Coriobacteriia</taxon>
        <taxon>Coriobacteriales</taxon>
        <taxon>Atopobiaceae</taxon>
        <taxon>Atopobium</taxon>
    </lineage>
</organism>
<dbReference type="InterPro" id="IPR003501">
    <property type="entry name" value="PTS_EIIB_2/3"/>
</dbReference>
<dbReference type="GO" id="GO:0008982">
    <property type="term" value="F:protein-N(PI)-phosphohistidine-sugar phosphotransferase activity"/>
    <property type="evidence" value="ECO:0007669"/>
    <property type="project" value="InterPro"/>
</dbReference>
<feature type="domain" description="PTS EIIB type-2" evidence="2">
    <location>
        <begin position="1"/>
        <end position="93"/>
    </location>
</feature>
<dbReference type="PROSITE" id="PS51099">
    <property type="entry name" value="PTS_EIIB_TYPE_2"/>
    <property type="match status" value="1"/>
</dbReference>
<protein>
    <submittedName>
        <fullName evidence="3">PTS system, ascorbate-specific IIB component</fullName>
    </submittedName>
</protein>
<evidence type="ECO:0000259" key="2">
    <source>
        <dbReference type="PROSITE" id="PS51099"/>
    </source>
</evidence>
<sequence length="94" mass="10248">MKICAVCGFGVGSSVIAKMNIESILSQEGKGDIEVETVDLGSVMGVDADVFFTTHELFDNFPDELKPKTVVLDNFVDLDSIKEKLDMKLSEFGV</sequence>
<reference evidence="3 4" key="1">
    <citation type="submission" date="2016-10" db="EMBL/GenBank/DDBJ databases">
        <authorList>
            <person name="Varghese N."/>
            <person name="Submissions S."/>
        </authorList>
    </citation>
    <scope>NUCLEOTIDE SEQUENCE [LARGE SCALE GENOMIC DNA]</scope>
    <source>
        <strain evidence="3 4">DSM 20586</strain>
    </source>
</reference>
<dbReference type="Gene3D" id="3.40.50.2300">
    <property type="match status" value="1"/>
</dbReference>
<evidence type="ECO:0000256" key="1">
    <source>
        <dbReference type="ARBA" id="ARBA00022679"/>
    </source>
</evidence>
<dbReference type="InterPro" id="IPR036095">
    <property type="entry name" value="PTS_EIIB-like_sf"/>
</dbReference>
<dbReference type="EMBL" id="FNSH01000001">
    <property type="protein sequence ID" value="SEB85336.1"/>
    <property type="molecule type" value="Genomic_DNA"/>
</dbReference>
<comment type="caution">
    <text evidence="3">The sequence shown here is derived from an EMBL/GenBank/DDBJ whole genome shotgun (WGS) entry which is preliminary data.</text>
</comment>
<keyword evidence="1" id="KW-0808">Transferase</keyword>
<evidence type="ECO:0000313" key="3">
    <source>
        <dbReference type="EMBL" id="SEB85336.1"/>
    </source>
</evidence>
<dbReference type="InterPro" id="IPR013011">
    <property type="entry name" value="PTS_EIIB_2"/>
</dbReference>
<dbReference type="CDD" id="cd05563">
    <property type="entry name" value="PTS_IIB_ascorbate"/>
    <property type="match status" value="1"/>
</dbReference>
<evidence type="ECO:0000313" key="4">
    <source>
        <dbReference type="Proteomes" id="UP000183687"/>
    </source>
</evidence>
<dbReference type="RefSeq" id="WP_002564182.1">
    <property type="nucleotide sequence ID" value="NZ_FNSH01000001.1"/>
</dbReference>
<dbReference type="Pfam" id="PF02302">
    <property type="entry name" value="PTS_IIB"/>
    <property type="match status" value="1"/>
</dbReference>
<dbReference type="SUPFAM" id="SSF52794">
    <property type="entry name" value="PTS system IIB component-like"/>
    <property type="match status" value="1"/>
</dbReference>
<gene>
    <name evidence="3" type="ORF">SAMN04489746_1174</name>
</gene>
<dbReference type="GO" id="GO:0009401">
    <property type="term" value="P:phosphoenolpyruvate-dependent sugar phosphotransferase system"/>
    <property type="evidence" value="ECO:0007669"/>
    <property type="project" value="InterPro"/>
</dbReference>
<dbReference type="AlphaFoldDB" id="A0AB38A7C5"/>
<accession>A0AB38A7C5</accession>